<evidence type="ECO:0000313" key="2">
    <source>
        <dbReference type="EMBL" id="CDR38811.1"/>
    </source>
</evidence>
<feature type="transmembrane region" description="Helical" evidence="1">
    <location>
        <begin position="145"/>
        <end position="165"/>
    </location>
</feature>
<evidence type="ECO:0000256" key="1">
    <source>
        <dbReference type="SAM" id="Phobius"/>
    </source>
</evidence>
<keyword evidence="1" id="KW-0472">Membrane</keyword>
<proteinExistence type="predicted"/>
<gene>
    <name evidence="2" type="ORF">CYFA0S_02e06161g</name>
</gene>
<feature type="transmembrane region" description="Helical" evidence="1">
    <location>
        <begin position="101"/>
        <end position="124"/>
    </location>
</feature>
<sequence length="190" mass="22021">MSQINSHIAREATGDEIFLERVVRNLSLYDSYIRLDEQEEKGTNPQEIPAPKSLAARITIGIGLFVIISFVVIQWSAVYAVSTGQANWFWIGMAASLTNSVNSLIDWMCLWLVLAIVTQMWVVPKYYPQYLHPRMKQQGVLVKKNTWRLCIFFTLVLVYGITARYTDRVWVEYQRSNRELKQTLTDIPQN</sequence>
<keyword evidence="1" id="KW-1133">Transmembrane helix</keyword>
<organism evidence="2">
    <name type="scientific">Cyberlindnera fabianii</name>
    <name type="common">Yeast</name>
    <name type="synonym">Hansenula fabianii</name>
    <dbReference type="NCBI Taxonomy" id="36022"/>
    <lineage>
        <taxon>Eukaryota</taxon>
        <taxon>Fungi</taxon>
        <taxon>Dikarya</taxon>
        <taxon>Ascomycota</taxon>
        <taxon>Saccharomycotina</taxon>
        <taxon>Saccharomycetes</taxon>
        <taxon>Phaffomycetales</taxon>
        <taxon>Phaffomycetaceae</taxon>
        <taxon>Cyberlindnera</taxon>
    </lineage>
</organism>
<protein>
    <submittedName>
        <fullName evidence="2">CYFA0S02e06161g1_1</fullName>
    </submittedName>
</protein>
<feature type="transmembrane region" description="Helical" evidence="1">
    <location>
        <begin position="58"/>
        <end position="81"/>
    </location>
</feature>
<dbReference type="EMBL" id="LK052887">
    <property type="protein sequence ID" value="CDR38811.1"/>
    <property type="molecule type" value="Genomic_DNA"/>
</dbReference>
<reference evidence="2" key="1">
    <citation type="journal article" date="2014" name="Genome Announc.">
        <title>Genome sequence of the yeast Cyberlindnera fabianii (Hansenula fabianii).</title>
        <authorList>
            <person name="Freel K.C."/>
            <person name="Sarilar V."/>
            <person name="Neuveglise C."/>
            <person name="Devillers H."/>
            <person name="Friedrich A."/>
            <person name="Schacherer J."/>
        </authorList>
    </citation>
    <scope>NUCLEOTIDE SEQUENCE</scope>
    <source>
        <strain evidence="2">YJS4271</strain>
    </source>
</reference>
<dbReference type="AlphaFoldDB" id="A0A061AVQ5"/>
<accession>A0A061AVQ5</accession>
<dbReference type="VEuPathDB" id="FungiDB:BON22_0069"/>
<keyword evidence="1" id="KW-0812">Transmembrane</keyword>
<name>A0A061AVQ5_CYBFA</name>